<dbReference type="PANTHER" id="PTHR36489">
    <property type="entry name" value="PROTEIN-COUPLED RECEPTOR GPR1, PUTATIVE-RELATED"/>
    <property type="match status" value="1"/>
</dbReference>
<name>A0A7N8WZE8_9TELE</name>
<organism evidence="2 3">
    <name type="scientific">Mastacembelus armatus</name>
    <name type="common">zig-zag eel</name>
    <dbReference type="NCBI Taxonomy" id="205130"/>
    <lineage>
        <taxon>Eukaryota</taxon>
        <taxon>Metazoa</taxon>
        <taxon>Chordata</taxon>
        <taxon>Craniata</taxon>
        <taxon>Vertebrata</taxon>
        <taxon>Euteleostomi</taxon>
        <taxon>Actinopterygii</taxon>
        <taxon>Neopterygii</taxon>
        <taxon>Teleostei</taxon>
        <taxon>Neoteleostei</taxon>
        <taxon>Acanthomorphata</taxon>
        <taxon>Anabantaria</taxon>
        <taxon>Synbranchiformes</taxon>
        <taxon>Mastacembelidae</taxon>
        <taxon>Mastacembelus</taxon>
    </lineage>
</organism>
<reference evidence="2" key="2">
    <citation type="submission" date="2025-09" db="UniProtKB">
        <authorList>
            <consortium name="Ensembl"/>
        </authorList>
    </citation>
    <scope>IDENTIFICATION</scope>
</reference>
<accession>A0A7N8WZE8</accession>
<dbReference type="Ensembl" id="ENSMAMT00000048458.1">
    <property type="protein sequence ID" value="ENSMAMP00000041664.1"/>
    <property type="gene ID" value="ENSMAMG00000010448.2"/>
</dbReference>
<dbReference type="PANTHER" id="PTHR36489:SF2">
    <property type="entry name" value="APPLE DOMAIN-CONTAINING PROTEIN"/>
    <property type="match status" value="1"/>
</dbReference>
<feature type="compositionally biased region" description="Low complexity" evidence="1">
    <location>
        <begin position="23"/>
        <end position="40"/>
    </location>
</feature>
<feature type="region of interest" description="Disordered" evidence="1">
    <location>
        <begin position="1"/>
        <end position="311"/>
    </location>
</feature>
<dbReference type="Proteomes" id="UP000261640">
    <property type="component" value="Unplaced"/>
</dbReference>
<protein>
    <submittedName>
        <fullName evidence="2">Proteoglycan 4-like</fullName>
    </submittedName>
</protein>
<keyword evidence="3" id="KW-1185">Reference proteome</keyword>
<feature type="compositionally biased region" description="Low complexity" evidence="1">
    <location>
        <begin position="108"/>
        <end position="120"/>
    </location>
</feature>
<feature type="compositionally biased region" description="Pro residues" evidence="1">
    <location>
        <begin position="236"/>
        <end position="247"/>
    </location>
</feature>
<sequence length="370" mass="40768">MLPNHPPQLPKSQQSLHSPALHPQQSQQNLRPPNPQNQTPWPKSLLLVRLQTQRPPAAPKHKRASLHLQRTFPRHPVPKQLQPRPPAPRKQWAALLNLERKPEEQEPPAEVAVELPAPALKAEPENTSVSTPEPVSAPVSEALREPTPEPVREPTPEPVREPTPEPVREPTPEPVREPTPEPAREPTPEPIREPTPEPAREPTPEPIREPTPEPVREPTPEPVREPTPEPAREPTPEPIWEPSPQPLSQPSAEPGLGAESVHEPASSVQPSAQLDLDKFGESADDTLPSLGTTVMSPPCSPPGPVSPVREPQDAFSLLDTHIQSDPWDSNQLLASSDAVSQSTVNVLNFQTEEESENKEHFEPLLSPLEC</sequence>
<evidence type="ECO:0000256" key="1">
    <source>
        <dbReference type="SAM" id="MobiDB-lite"/>
    </source>
</evidence>
<reference evidence="2" key="1">
    <citation type="submission" date="2025-08" db="UniProtKB">
        <authorList>
            <consortium name="Ensembl"/>
        </authorList>
    </citation>
    <scope>IDENTIFICATION</scope>
</reference>
<evidence type="ECO:0000313" key="3">
    <source>
        <dbReference type="Proteomes" id="UP000261640"/>
    </source>
</evidence>
<evidence type="ECO:0000313" key="2">
    <source>
        <dbReference type="Ensembl" id="ENSMAMP00000041664.1"/>
    </source>
</evidence>
<proteinExistence type="predicted"/>
<feature type="compositionally biased region" description="Basic and acidic residues" evidence="1">
    <location>
        <begin position="142"/>
        <end position="235"/>
    </location>
</feature>
<dbReference type="AlphaFoldDB" id="A0A7N8WZE8"/>
<dbReference type="GeneTree" id="ENSGT01110000267285"/>